<keyword evidence="3" id="KW-1185">Reference proteome</keyword>
<name>A0A0V0QRU0_PSEPJ</name>
<dbReference type="Gene3D" id="3.40.630.30">
    <property type="match status" value="1"/>
</dbReference>
<reference evidence="2 3" key="1">
    <citation type="journal article" date="2015" name="Sci. Rep.">
        <title>Genome of the facultative scuticociliatosis pathogen Pseudocohnilembus persalinus provides insight into its virulence through horizontal gene transfer.</title>
        <authorList>
            <person name="Xiong J."/>
            <person name="Wang G."/>
            <person name="Cheng J."/>
            <person name="Tian M."/>
            <person name="Pan X."/>
            <person name="Warren A."/>
            <person name="Jiang C."/>
            <person name="Yuan D."/>
            <person name="Miao W."/>
        </authorList>
    </citation>
    <scope>NUCLEOTIDE SEQUENCE [LARGE SCALE GENOMIC DNA]</scope>
    <source>
        <strain evidence="2">36N120E</strain>
    </source>
</reference>
<gene>
    <name evidence="2" type="ORF">PPERSA_06473</name>
</gene>
<evidence type="ECO:0000313" key="2">
    <source>
        <dbReference type="EMBL" id="KRX04839.1"/>
    </source>
</evidence>
<dbReference type="Proteomes" id="UP000054937">
    <property type="component" value="Unassembled WGS sequence"/>
</dbReference>
<evidence type="ECO:0000313" key="3">
    <source>
        <dbReference type="Proteomes" id="UP000054937"/>
    </source>
</evidence>
<protein>
    <submittedName>
        <fullName evidence="2">Uncharacterized protein</fullName>
    </submittedName>
</protein>
<proteinExistence type="predicted"/>
<dbReference type="AlphaFoldDB" id="A0A0V0QRU0"/>
<accession>A0A0V0QRU0</accession>
<comment type="caution">
    <text evidence="2">The sequence shown here is derived from an EMBL/GenBank/DDBJ whole genome shotgun (WGS) entry which is preliminary data.</text>
</comment>
<evidence type="ECO:0000256" key="1">
    <source>
        <dbReference type="SAM" id="MobiDB-lite"/>
    </source>
</evidence>
<sequence length="550" mass="63971">MSLVKKISHQQFPQSTPSSPPRYNQTSYQHDYNNMSQDLKSTKKYISDFQKNFTFIKESLKKIGNATQNYSKELKSINQNKIVFIDQTQVINERFKGFVEGVSSEEIFDQKQVYQEIIDLQTSKIQKIMILQIQQLSKANEKVHNELGQALQKMIDSLKVSVSTFNNSLENSVNLGQNFLQNHLLSNDQINQAITLKMQKSKQSLSKEFLKSSQKIDFNNKNTVSYHQIKNQNSNKNLDMLKNDDSLQTTPKKQQNIYESPIIQKNVTDSKLCDGTAISKYIIESNEKDKFIIIEKDKNVNCPTDQMVNQNKEGSHNYNETIKLRAQNLQNQNQDNLQKTQQQDFQELIIQPVLKDKKVLDMSFCIIDKKQQYKQQNGKMQPKLIGVKIIYDFTFFPKQPEKIANHPKINFKNYLDNLLLKEEIEKNYQKGEALYPALWGVDPKTQYKGIGQFMTLYELLQSYEKGYKIYTGITYNKVSLNVLKKLGGQTTKSIQLNDFQIEGEYPFQENQDGAYVHIFDIEKKLIEKAFGLNKSQKKQKHSYLSNKPKL</sequence>
<dbReference type="InParanoid" id="A0A0V0QRU0"/>
<feature type="region of interest" description="Disordered" evidence="1">
    <location>
        <begin position="1"/>
        <end position="26"/>
    </location>
</feature>
<organism evidence="2 3">
    <name type="scientific">Pseudocohnilembus persalinus</name>
    <name type="common">Ciliate</name>
    <dbReference type="NCBI Taxonomy" id="266149"/>
    <lineage>
        <taxon>Eukaryota</taxon>
        <taxon>Sar</taxon>
        <taxon>Alveolata</taxon>
        <taxon>Ciliophora</taxon>
        <taxon>Intramacronucleata</taxon>
        <taxon>Oligohymenophorea</taxon>
        <taxon>Scuticociliatia</taxon>
        <taxon>Philasterida</taxon>
        <taxon>Pseudocohnilembidae</taxon>
        <taxon>Pseudocohnilembus</taxon>
    </lineage>
</organism>
<dbReference type="EMBL" id="LDAU01000110">
    <property type="protein sequence ID" value="KRX04839.1"/>
    <property type="molecule type" value="Genomic_DNA"/>
</dbReference>